<accession>A0A379LLB5</accession>
<keyword evidence="4" id="KW-1003">Cell membrane</keyword>
<dbReference type="InterPro" id="IPR013563">
    <property type="entry name" value="Oligopep_ABC_C"/>
</dbReference>
<dbReference type="NCBIfam" id="TIGR01727">
    <property type="entry name" value="oligo_HPY"/>
    <property type="match status" value="1"/>
</dbReference>
<dbReference type="SUPFAM" id="SSF52540">
    <property type="entry name" value="P-loop containing nucleoside triphosphate hydrolases"/>
    <property type="match status" value="1"/>
</dbReference>
<proteinExistence type="inferred from homology"/>
<dbReference type="CDD" id="cd03257">
    <property type="entry name" value="ABC_NikE_OppD_transporters"/>
    <property type="match status" value="1"/>
</dbReference>
<protein>
    <recommendedName>
        <fullName evidence="12">Nickel import system ATP-binding protein NikD</fullName>
        <ecNumber evidence="11">7.2.2.11</ecNumber>
    </recommendedName>
</protein>
<keyword evidence="6 15" id="KW-0067">ATP-binding</keyword>
<dbReference type="InterPro" id="IPR003439">
    <property type="entry name" value="ABC_transporter-like_ATP-bd"/>
</dbReference>
<dbReference type="Pfam" id="PF08352">
    <property type="entry name" value="oligo_HPY"/>
    <property type="match status" value="1"/>
</dbReference>
<dbReference type="GO" id="GO:0015413">
    <property type="term" value="F:ABC-type nickel transporter activity"/>
    <property type="evidence" value="ECO:0007669"/>
    <property type="project" value="UniProtKB-EC"/>
</dbReference>
<dbReference type="PROSITE" id="PS00211">
    <property type="entry name" value="ABC_TRANSPORTER_1"/>
    <property type="match status" value="1"/>
</dbReference>
<dbReference type="GO" id="GO:0016887">
    <property type="term" value="F:ATP hydrolysis activity"/>
    <property type="evidence" value="ECO:0007669"/>
    <property type="project" value="InterPro"/>
</dbReference>
<evidence type="ECO:0000256" key="3">
    <source>
        <dbReference type="ARBA" id="ARBA00022448"/>
    </source>
</evidence>
<evidence type="ECO:0000256" key="7">
    <source>
        <dbReference type="ARBA" id="ARBA00022967"/>
    </source>
</evidence>
<dbReference type="Gene3D" id="3.40.50.300">
    <property type="entry name" value="P-loop containing nucleotide triphosphate hydrolases"/>
    <property type="match status" value="1"/>
</dbReference>
<keyword evidence="16" id="KW-1185">Reference proteome</keyword>
<dbReference type="RefSeq" id="WP_028858809.1">
    <property type="nucleotide sequence ID" value="NZ_CAJHAQ010000001.1"/>
</dbReference>
<organism evidence="15 16">
    <name type="scientific">Psychrobacter phenylpyruvicus</name>
    <dbReference type="NCBI Taxonomy" id="29432"/>
    <lineage>
        <taxon>Bacteria</taxon>
        <taxon>Pseudomonadati</taxon>
        <taxon>Pseudomonadota</taxon>
        <taxon>Gammaproteobacteria</taxon>
        <taxon>Moraxellales</taxon>
        <taxon>Moraxellaceae</taxon>
        <taxon>Psychrobacter</taxon>
    </lineage>
</organism>
<evidence type="ECO:0000256" key="9">
    <source>
        <dbReference type="ARBA" id="ARBA00023136"/>
    </source>
</evidence>
<dbReference type="EMBL" id="UGVC01000001">
    <property type="protein sequence ID" value="SUD90564.1"/>
    <property type="molecule type" value="Genomic_DNA"/>
</dbReference>
<evidence type="ECO:0000259" key="14">
    <source>
        <dbReference type="PROSITE" id="PS50893"/>
    </source>
</evidence>
<evidence type="ECO:0000256" key="12">
    <source>
        <dbReference type="ARBA" id="ARBA00044143"/>
    </source>
</evidence>
<comment type="subunit">
    <text evidence="10">The complex is composed of two ATP-binding proteins (NikD and NikE), two transmembrane proteins (NikB and NikC) and a solute-binding protein (NikA).</text>
</comment>
<dbReference type="InterPro" id="IPR017871">
    <property type="entry name" value="ABC_transporter-like_CS"/>
</dbReference>
<evidence type="ECO:0000313" key="16">
    <source>
        <dbReference type="Proteomes" id="UP000254123"/>
    </source>
</evidence>
<evidence type="ECO:0000313" key="15">
    <source>
        <dbReference type="EMBL" id="SUD90564.1"/>
    </source>
</evidence>
<feature type="domain" description="ABC transporter" evidence="14">
    <location>
        <begin position="4"/>
        <end position="245"/>
    </location>
</feature>
<evidence type="ECO:0000256" key="2">
    <source>
        <dbReference type="ARBA" id="ARBA00005417"/>
    </source>
</evidence>
<dbReference type="STRING" id="1123034.GCA_000685805_01260"/>
<evidence type="ECO:0000256" key="11">
    <source>
        <dbReference type="ARBA" id="ARBA00039098"/>
    </source>
</evidence>
<dbReference type="EC" id="7.2.2.11" evidence="11"/>
<reference evidence="15 16" key="1">
    <citation type="submission" date="2018-06" db="EMBL/GenBank/DDBJ databases">
        <authorList>
            <consortium name="Pathogen Informatics"/>
            <person name="Doyle S."/>
        </authorList>
    </citation>
    <scope>NUCLEOTIDE SEQUENCE [LARGE SCALE GENOMIC DNA]</scope>
    <source>
        <strain evidence="15 16">NCTC10526</strain>
    </source>
</reference>
<keyword evidence="5" id="KW-0547">Nucleotide-binding</keyword>
<dbReference type="Pfam" id="PF00005">
    <property type="entry name" value="ABC_tran"/>
    <property type="match status" value="1"/>
</dbReference>
<evidence type="ECO:0000256" key="8">
    <source>
        <dbReference type="ARBA" id="ARBA00023065"/>
    </source>
</evidence>
<evidence type="ECO:0000256" key="13">
    <source>
        <dbReference type="ARBA" id="ARBA00048610"/>
    </source>
</evidence>
<dbReference type="PANTHER" id="PTHR43297:SF13">
    <property type="entry name" value="NICKEL ABC TRANSPORTER, ATP-BINDING PROTEIN"/>
    <property type="match status" value="1"/>
</dbReference>
<keyword evidence="15" id="KW-0378">Hydrolase</keyword>
<evidence type="ECO:0000256" key="10">
    <source>
        <dbReference type="ARBA" id="ARBA00038669"/>
    </source>
</evidence>
<gene>
    <name evidence="15" type="primary">gsiA_1</name>
    <name evidence="15" type="ORF">NCTC10526_00897</name>
</gene>
<keyword evidence="8" id="KW-0406">Ion transport</keyword>
<keyword evidence="7" id="KW-1278">Translocase</keyword>
<dbReference type="InterPro" id="IPR027417">
    <property type="entry name" value="P-loop_NTPase"/>
</dbReference>
<comment type="catalytic activity">
    <reaction evidence="13">
        <text>Ni(2+)(out) + ATP + H2O = Ni(2+)(in) + ADP + phosphate + H(+)</text>
        <dbReference type="Rhea" id="RHEA:15557"/>
        <dbReference type="ChEBI" id="CHEBI:15377"/>
        <dbReference type="ChEBI" id="CHEBI:15378"/>
        <dbReference type="ChEBI" id="CHEBI:30616"/>
        <dbReference type="ChEBI" id="CHEBI:43474"/>
        <dbReference type="ChEBI" id="CHEBI:49786"/>
        <dbReference type="ChEBI" id="CHEBI:456216"/>
        <dbReference type="EC" id="7.2.2.11"/>
    </reaction>
    <physiologicalReaction direction="left-to-right" evidence="13">
        <dbReference type="Rhea" id="RHEA:15558"/>
    </physiologicalReaction>
</comment>
<sequence length="307" mass="33376">MSILEVNDLSISFNQYTGGLRQRELKVITDLEVSLNKGEILAIVGASGSGKSLLAHSILGILPDNANVSGSIKYKGETLTAKRQQALRATEIALIPQSVNYLNPLMRVGKQVRSPVNDKATIAAQRQAFERLRLSPEVEGMYPFQLSGGMARRILLSTAIVRDAELIIADEPTPGLDPVVIKEALQSFRELADDGRTILLITHDIEAALQIADRIAVLYAGTILEVAAVDDFSGKGERLRHPYTEALWRALPQNDFVAIPGSQPKAADLPPGCLFAPRCPLVMPECNQAQPAMRELRAGRVRCIHAA</sequence>
<comment type="subcellular location">
    <subcellularLocation>
        <location evidence="1">Cell inner membrane</location>
        <topology evidence="1">Peripheral membrane protein</topology>
    </subcellularLocation>
</comment>
<comment type="similarity">
    <text evidence="2">Belongs to the ABC transporter superfamily.</text>
</comment>
<evidence type="ECO:0000256" key="5">
    <source>
        <dbReference type="ARBA" id="ARBA00022741"/>
    </source>
</evidence>
<dbReference type="InterPro" id="IPR003593">
    <property type="entry name" value="AAA+_ATPase"/>
</dbReference>
<keyword evidence="3" id="KW-0813">Transport</keyword>
<dbReference type="PANTHER" id="PTHR43297">
    <property type="entry name" value="OLIGOPEPTIDE TRANSPORT ATP-BINDING PROTEIN APPD"/>
    <property type="match status" value="1"/>
</dbReference>
<dbReference type="SMART" id="SM00382">
    <property type="entry name" value="AAA"/>
    <property type="match status" value="1"/>
</dbReference>
<keyword evidence="9" id="KW-0472">Membrane</keyword>
<dbReference type="Proteomes" id="UP000254123">
    <property type="component" value="Unassembled WGS sequence"/>
</dbReference>
<dbReference type="InterPro" id="IPR050388">
    <property type="entry name" value="ABC_Ni/Peptide_Import"/>
</dbReference>
<dbReference type="AlphaFoldDB" id="A0A379LLB5"/>
<dbReference type="GO" id="GO:0005524">
    <property type="term" value="F:ATP binding"/>
    <property type="evidence" value="ECO:0007669"/>
    <property type="project" value="UniProtKB-KW"/>
</dbReference>
<evidence type="ECO:0000256" key="1">
    <source>
        <dbReference type="ARBA" id="ARBA00004417"/>
    </source>
</evidence>
<dbReference type="PROSITE" id="PS50893">
    <property type="entry name" value="ABC_TRANSPORTER_2"/>
    <property type="match status" value="1"/>
</dbReference>
<name>A0A379LLB5_9GAMM</name>
<dbReference type="GO" id="GO:0015833">
    <property type="term" value="P:peptide transport"/>
    <property type="evidence" value="ECO:0007669"/>
    <property type="project" value="InterPro"/>
</dbReference>
<evidence type="ECO:0000256" key="6">
    <source>
        <dbReference type="ARBA" id="ARBA00022840"/>
    </source>
</evidence>
<dbReference type="GO" id="GO:0005886">
    <property type="term" value="C:plasma membrane"/>
    <property type="evidence" value="ECO:0007669"/>
    <property type="project" value="UniProtKB-SubCell"/>
</dbReference>
<evidence type="ECO:0000256" key="4">
    <source>
        <dbReference type="ARBA" id="ARBA00022475"/>
    </source>
</evidence>